<protein>
    <submittedName>
        <fullName evidence="1">Uncharacterized protein</fullName>
    </submittedName>
</protein>
<name>A0A1B6DN93_9HEMI</name>
<organism evidence="1">
    <name type="scientific">Clastoptera arizonana</name>
    <name type="common">Arizona spittle bug</name>
    <dbReference type="NCBI Taxonomy" id="38151"/>
    <lineage>
        <taxon>Eukaryota</taxon>
        <taxon>Metazoa</taxon>
        <taxon>Ecdysozoa</taxon>
        <taxon>Arthropoda</taxon>
        <taxon>Hexapoda</taxon>
        <taxon>Insecta</taxon>
        <taxon>Pterygota</taxon>
        <taxon>Neoptera</taxon>
        <taxon>Paraneoptera</taxon>
        <taxon>Hemiptera</taxon>
        <taxon>Auchenorrhyncha</taxon>
        <taxon>Cercopoidea</taxon>
        <taxon>Clastopteridae</taxon>
        <taxon>Clastoptera</taxon>
    </lineage>
</organism>
<proteinExistence type="predicted"/>
<evidence type="ECO:0000313" key="1">
    <source>
        <dbReference type="EMBL" id="JAS27161.1"/>
    </source>
</evidence>
<sequence length="1145" mass="128584">PTDLTMMESDIKACLLNSDRDQAVQCGNRLVASFNDLLKKYVADGQLNNQKLLEILPSIQVSLEKIVTDAINKANDLYDFVRNQVSPTNVSAEIEKIKQDKVNFVDTKIADLEDLIKTVISLGERAKNTLNVSVDNSLLPLVIITSKLSESFPNYDLSQVISTIPGVKEQLIEAIKISITNIVNANIPGISTPLKNILNDLQVNYPKISEETVRKNCEQYAGTSNYSNCEDEQLFNFREYVKNINMSLDDLAKIAVGIQNNIDLNIKTGIQVDFKNAYNVSVDKSAQVLIGAVDVLIAQPKSQINLNADVIINKINDLSSSLNVYIQNVSSTIDNALNNLKLLYPGYNFDKEAQNIQILKENLKNQIQVYLDGVLKDVINIKNSANNVKIDVAVVEQKLKNCLNAGSVQQCAVQVINEVNDDFEFKVNLLNKLAKDLSDLRLKINADINVLVNKFVVDAEVIIKKAEIDARTNDLVLKVQKDVGLKVNETSLSLDFLKTLVDNLKKYGIDYYIRIQPEIEESYRPLLLALNVTLSQLPNVNLTKYQEYLRLQIQDAKVKSNATITQIINSFLNNITVINNKYDQVIQEFKNKLAELNKIDLSVRCNRSGSGYEQFKACVENFNNEFTLYINNFTLTLNALRDQAAKLSNEINIRLNASVTIILNEIFNASKALGEDIYNSNNITGEDVIDFTLGGNIETYNITVILQTIDYLINNAQELERRNIFARNFGNYTLFVSGSVIYDIVGVGRALCGQQVVDILLRDTNAKIANRTSYVFTKAPNVAPLISSLLQLAIEINTTLYYQISLLSPQNIRKQCPEEKDLYQKYKCIINEAAKFGAYYGPEVQRMRNATRFALDKLREGSDALAKWRADFVLPESAAIIAELENDSENFYTRCNATVEKLINYSLGIAASHYNTYQARIQGNYSQVLTLADRVLKKDYSGYNISSKIEAAAEPMYTAIAAVRNSKNSSMINEQILLALQYLINNATGQFDRFILNFTTQANLYKTQTPLLLQLRDTIQRNHNFSFLLQSCYNPKARLPLTSLVSCNNNQTYRNVLVNGNNNTLVALSIMVETLTTFDVQLEVLVTTTIESIVKEFSRAIFSFAYRVYIMAGLPVPPRVAEEVAKDNRCVAGVTINQYYCVVTT</sequence>
<reference evidence="1" key="1">
    <citation type="submission" date="2015-12" db="EMBL/GenBank/DDBJ databases">
        <title>De novo transcriptome assembly of four potential Pierce s Disease insect vectors from Arizona vineyards.</title>
        <authorList>
            <person name="Tassone E.E."/>
        </authorList>
    </citation>
    <scope>NUCLEOTIDE SEQUENCE</scope>
</reference>
<gene>
    <name evidence="1" type="ORF">g.8020</name>
</gene>
<dbReference type="EMBL" id="GEDC01010137">
    <property type="protein sequence ID" value="JAS27161.1"/>
    <property type="molecule type" value="Transcribed_RNA"/>
</dbReference>
<dbReference type="AlphaFoldDB" id="A0A1B6DN93"/>
<feature type="non-terminal residue" evidence="1">
    <location>
        <position position="1"/>
    </location>
</feature>
<feature type="non-terminal residue" evidence="1">
    <location>
        <position position="1145"/>
    </location>
</feature>
<accession>A0A1B6DN93</accession>